<keyword evidence="5" id="KW-1185">Reference proteome</keyword>
<keyword evidence="2" id="KW-0804">Transcription</keyword>
<dbReference type="Proteomes" id="UP001237642">
    <property type="component" value="Unassembled WGS sequence"/>
</dbReference>
<proteinExistence type="predicted"/>
<name>A0AAD8J651_9APIA</name>
<dbReference type="InterPro" id="IPR006447">
    <property type="entry name" value="Myb_dom_plants"/>
</dbReference>
<dbReference type="EMBL" id="JAUIZM010000002">
    <property type="protein sequence ID" value="KAK1398437.1"/>
    <property type="molecule type" value="Genomic_DNA"/>
</dbReference>
<dbReference type="PANTHER" id="PTHR31499:SF43">
    <property type="entry name" value="MYB FAMILY TRANSCRIPTION FACTOR APL"/>
    <property type="match status" value="1"/>
</dbReference>
<dbReference type="GO" id="GO:0003700">
    <property type="term" value="F:DNA-binding transcription factor activity"/>
    <property type="evidence" value="ECO:0007669"/>
    <property type="project" value="InterPro"/>
</dbReference>
<evidence type="ECO:0000313" key="5">
    <source>
        <dbReference type="Proteomes" id="UP001237642"/>
    </source>
</evidence>
<dbReference type="AlphaFoldDB" id="A0AAD8J651"/>
<dbReference type="Gene3D" id="1.10.10.60">
    <property type="entry name" value="Homeodomain-like"/>
    <property type="match status" value="1"/>
</dbReference>
<gene>
    <name evidence="4" type="ORF">POM88_008300</name>
</gene>
<comment type="caution">
    <text evidence="4">The sequence shown here is derived from an EMBL/GenBank/DDBJ whole genome shotgun (WGS) entry which is preliminary data.</text>
</comment>
<reference evidence="4" key="1">
    <citation type="submission" date="2023-02" db="EMBL/GenBank/DDBJ databases">
        <title>Genome of toxic invasive species Heracleum sosnowskyi carries increased number of genes despite the absence of recent whole-genome duplications.</title>
        <authorList>
            <person name="Schelkunov M."/>
            <person name="Shtratnikova V."/>
            <person name="Makarenko M."/>
            <person name="Klepikova A."/>
            <person name="Omelchenko D."/>
            <person name="Novikova G."/>
            <person name="Obukhova E."/>
            <person name="Bogdanov V."/>
            <person name="Penin A."/>
            <person name="Logacheva M."/>
        </authorList>
    </citation>
    <scope>NUCLEOTIDE SEQUENCE</scope>
    <source>
        <strain evidence="4">Hsosn_3</strain>
        <tissue evidence="4">Leaf</tissue>
    </source>
</reference>
<organism evidence="4 5">
    <name type="scientific">Heracleum sosnowskyi</name>
    <dbReference type="NCBI Taxonomy" id="360622"/>
    <lineage>
        <taxon>Eukaryota</taxon>
        <taxon>Viridiplantae</taxon>
        <taxon>Streptophyta</taxon>
        <taxon>Embryophyta</taxon>
        <taxon>Tracheophyta</taxon>
        <taxon>Spermatophyta</taxon>
        <taxon>Magnoliopsida</taxon>
        <taxon>eudicotyledons</taxon>
        <taxon>Gunneridae</taxon>
        <taxon>Pentapetalae</taxon>
        <taxon>asterids</taxon>
        <taxon>campanulids</taxon>
        <taxon>Apiales</taxon>
        <taxon>Apiaceae</taxon>
        <taxon>Apioideae</taxon>
        <taxon>apioid superclade</taxon>
        <taxon>Tordylieae</taxon>
        <taxon>Tordyliinae</taxon>
        <taxon>Heracleum</taxon>
    </lineage>
</organism>
<accession>A0AAD8J651</accession>
<evidence type="ECO:0000256" key="3">
    <source>
        <dbReference type="ARBA" id="ARBA00023242"/>
    </source>
</evidence>
<evidence type="ECO:0000256" key="1">
    <source>
        <dbReference type="ARBA" id="ARBA00023015"/>
    </source>
</evidence>
<dbReference type="SUPFAM" id="SSF46689">
    <property type="entry name" value="Homeodomain-like"/>
    <property type="match status" value="1"/>
</dbReference>
<keyword evidence="3" id="KW-0539">Nucleus</keyword>
<sequence length="388" mass="43745">MRSTSAVPLSYHCHRIQSNDEKPQPGFAEQHSEQFNGQLHSAMNPGYLTPASYQMQQNQNHGFGVQQSLMTNNGPFYHSVKNTSYSTTASYPMHQNRTHGFAVQQSSMINNRPLHHPLKDPICSTPASYPMHQNQNYGFGVPQSSMTNNRPFYYPGFTYHPPQKAPTYSVRQPAAAQAQEALTYPVRQPATAQAQDAPTYLMRQPAAVQAQEAPTYLVHPPVAAQAQESPAYLVRQPAAAQAQQVELNSYAEEEVLDVKLEVPIFPMGKPRLKWTPELHERFIRATTQLGGVFKATPKAILKKMNKTRCKNPNDRSVEEVMGHGIQNNADSHAPFTEDDLSSSYRPDYESDIGKFGSLLKSSETPNYQQNLWITPVEDHDNYYNFKRF</sequence>
<dbReference type="InterPro" id="IPR046955">
    <property type="entry name" value="PHR1-like"/>
</dbReference>
<dbReference type="InterPro" id="IPR009057">
    <property type="entry name" value="Homeodomain-like_sf"/>
</dbReference>
<dbReference type="NCBIfam" id="TIGR01557">
    <property type="entry name" value="myb_SHAQKYF"/>
    <property type="match status" value="1"/>
</dbReference>
<dbReference type="GO" id="GO:0003677">
    <property type="term" value="F:DNA binding"/>
    <property type="evidence" value="ECO:0007669"/>
    <property type="project" value="InterPro"/>
</dbReference>
<evidence type="ECO:0000256" key="2">
    <source>
        <dbReference type="ARBA" id="ARBA00023163"/>
    </source>
</evidence>
<dbReference type="PANTHER" id="PTHR31499">
    <property type="entry name" value="MYB FAMILY TRANSCRIPTION FACTOR PHL11"/>
    <property type="match status" value="1"/>
</dbReference>
<keyword evidence="1" id="KW-0805">Transcription regulation</keyword>
<reference evidence="4" key="2">
    <citation type="submission" date="2023-05" db="EMBL/GenBank/DDBJ databases">
        <authorList>
            <person name="Schelkunov M.I."/>
        </authorList>
    </citation>
    <scope>NUCLEOTIDE SEQUENCE</scope>
    <source>
        <strain evidence="4">Hsosn_3</strain>
        <tissue evidence="4">Leaf</tissue>
    </source>
</reference>
<evidence type="ECO:0000313" key="4">
    <source>
        <dbReference type="EMBL" id="KAK1398437.1"/>
    </source>
</evidence>
<protein>
    <submittedName>
        <fullName evidence="4">Uncharacterized protein</fullName>
    </submittedName>
</protein>